<gene>
    <name evidence="1" type="ORF">METZ01_LOCUS392986</name>
</gene>
<proteinExistence type="predicted"/>
<dbReference type="GO" id="GO:0031388">
    <property type="term" value="P:organic acid phosphorylation"/>
    <property type="evidence" value="ECO:0007669"/>
    <property type="project" value="InterPro"/>
</dbReference>
<dbReference type="PANTHER" id="PTHR21599">
    <property type="entry name" value="GLYCERATE KINASE"/>
    <property type="match status" value="1"/>
</dbReference>
<evidence type="ECO:0000313" key="1">
    <source>
        <dbReference type="EMBL" id="SVD40132.1"/>
    </source>
</evidence>
<dbReference type="NCBIfam" id="TIGR00045">
    <property type="entry name" value="glycerate kinase"/>
    <property type="match status" value="1"/>
</dbReference>
<dbReference type="Pfam" id="PF02595">
    <property type="entry name" value="Gly_kinase"/>
    <property type="match status" value="1"/>
</dbReference>
<dbReference type="AlphaFoldDB" id="A0A382V0V8"/>
<dbReference type="EMBL" id="UINC01148319">
    <property type="protein sequence ID" value="SVD40132.1"/>
    <property type="molecule type" value="Genomic_DNA"/>
</dbReference>
<dbReference type="InterPro" id="IPR004381">
    <property type="entry name" value="Glycerate_kinase"/>
</dbReference>
<protein>
    <recommendedName>
        <fullName evidence="2">Glycerate kinase</fullName>
    </recommendedName>
</protein>
<dbReference type="GO" id="GO:0008887">
    <property type="term" value="F:glycerate kinase activity"/>
    <property type="evidence" value="ECO:0007669"/>
    <property type="project" value="InterPro"/>
</dbReference>
<name>A0A382V0V8_9ZZZZ</name>
<dbReference type="PANTHER" id="PTHR21599:SF0">
    <property type="entry name" value="GLYCERATE KINASE"/>
    <property type="match status" value="1"/>
</dbReference>
<dbReference type="Gene3D" id="3.90.1510.10">
    <property type="entry name" value="Glycerate kinase, domain 2"/>
    <property type="match status" value="1"/>
</dbReference>
<accession>A0A382V0V8</accession>
<dbReference type="SUPFAM" id="SSF110738">
    <property type="entry name" value="Glycerate kinase I"/>
    <property type="match status" value="1"/>
</dbReference>
<dbReference type="InterPro" id="IPR036129">
    <property type="entry name" value="Glycerate_kinase_sf"/>
</dbReference>
<reference evidence="1" key="1">
    <citation type="submission" date="2018-05" db="EMBL/GenBank/DDBJ databases">
        <authorList>
            <person name="Lanie J.A."/>
            <person name="Ng W.-L."/>
            <person name="Kazmierczak K.M."/>
            <person name="Andrzejewski T.M."/>
            <person name="Davidsen T.M."/>
            <person name="Wayne K.J."/>
            <person name="Tettelin H."/>
            <person name="Glass J.I."/>
            <person name="Rusch D."/>
            <person name="Podicherti R."/>
            <person name="Tsui H.-C.T."/>
            <person name="Winkler M.E."/>
        </authorList>
    </citation>
    <scope>NUCLEOTIDE SEQUENCE</scope>
</reference>
<dbReference type="InterPro" id="IPR018193">
    <property type="entry name" value="Glyc_kinase_flavodox-like_fold"/>
</dbReference>
<evidence type="ECO:0008006" key="2">
    <source>
        <dbReference type="Google" id="ProtNLM"/>
    </source>
</evidence>
<feature type="non-terminal residue" evidence="1">
    <location>
        <position position="176"/>
    </location>
</feature>
<organism evidence="1">
    <name type="scientific">marine metagenome</name>
    <dbReference type="NCBI Taxonomy" id="408172"/>
    <lineage>
        <taxon>unclassified sequences</taxon>
        <taxon>metagenomes</taxon>
        <taxon>ecological metagenomes</taxon>
    </lineage>
</organism>
<sequence>MKIVVAPQAFKGSLSATEVGYSIIQGIQNVIQGAKTILVPVADGGDGTLETLVESSKGKIKPITVTGPLGESQNADWGALGNNKTAIIEMARSSGLALVQSTKLNPLIATTYGLGEVIFDALNQGYRDFIIGIGGSATNDAGAGMAQALGVRLLDSKGIELDFGGSSLSKLSSIDM</sequence>